<dbReference type="EMBL" id="JXTB01000240">
    <property type="protein sequence ID" value="PON50886.1"/>
    <property type="molecule type" value="Genomic_DNA"/>
</dbReference>
<sequence length="107" mass="12471">SSIFLFTSSFLSLSLFLSTMHNLKGHYKRISNPSQDFHSNIREKIFPRKKNLYITMLFSLIHYLVVLHKITCGRVQRSRREPSTKRLFSTLYIICTYPGATGKAKNK</sequence>
<dbReference type="AlphaFoldDB" id="A0A2P5BQ32"/>
<feature type="non-terminal residue" evidence="1">
    <location>
        <position position="1"/>
    </location>
</feature>
<reference evidence="2" key="1">
    <citation type="submission" date="2016-06" db="EMBL/GenBank/DDBJ databases">
        <title>Parallel loss of symbiosis genes in relatives of nitrogen-fixing non-legume Parasponia.</title>
        <authorList>
            <person name="Van Velzen R."/>
            <person name="Holmer R."/>
            <person name="Bu F."/>
            <person name="Rutten L."/>
            <person name="Van Zeijl A."/>
            <person name="Liu W."/>
            <person name="Santuari L."/>
            <person name="Cao Q."/>
            <person name="Sharma T."/>
            <person name="Shen D."/>
            <person name="Roswanjaya Y."/>
            <person name="Wardhani T."/>
            <person name="Kalhor M.S."/>
            <person name="Jansen J."/>
            <person name="Van den Hoogen J."/>
            <person name="Gungor B."/>
            <person name="Hartog M."/>
            <person name="Hontelez J."/>
            <person name="Verver J."/>
            <person name="Yang W.-C."/>
            <person name="Schijlen E."/>
            <person name="Repin R."/>
            <person name="Schilthuizen M."/>
            <person name="Schranz E."/>
            <person name="Heidstra R."/>
            <person name="Miyata K."/>
            <person name="Fedorova E."/>
            <person name="Kohlen W."/>
            <person name="Bisseling T."/>
            <person name="Smit S."/>
            <person name="Geurts R."/>
        </authorList>
    </citation>
    <scope>NUCLEOTIDE SEQUENCE [LARGE SCALE GENOMIC DNA]</scope>
    <source>
        <strain evidence="2">cv. WU1-14</strain>
    </source>
</reference>
<dbReference type="Proteomes" id="UP000237105">
    <property type="component" value="Unassembled WGS sequence"/>
</dbReference>
<proteinExistence type="predicted"/>
<evidence type="ECO:0000313" key="2">
    <source>
        <dbReference type="Proteomes" id="UP000237105"/>
    </source>
</evidence>
<gene>
    <name evidence="1" type="ORF">PanWU01x14_220180</name>
</gene>
<organism evidence="1 2">
    <name type="scientific">Parasponia andersonii</name>
    <name type="common">Sponia andersonii</name>
    <dbReference type="NCBI Taxonomy" id="3476"/>
    <lineage>
        <taxon>Eukaryota</taxon>
        <taxon>Viridiplantae</taxon>
        <taxon>Streptophyta</taxon>
        <taxon>Embryophyta</taxon>
        <taxon>Tracheophyta</taxon>
        <taxon>Spermatophyta</taxon>
        <taxon>Magnoliopsida</taxon>
        <taxon>eudicotyledons</taxon>
        <taxon>Gunneridae</taxon>
        <taxon>Pentapetalae</taxon>
        <taxon>rosids</taxon>
        <taxon>fabids</taxon>
        <taxon>Rosales</taxon>
        <taxon>Cannabaceae</taxon>
        <taxon>Parasponia</taxon>
    </lineage>
</organism>
<keyword evidence="2" id="KW-1185">Reference proteome</keyword>
<name>A0A2P5BQ32_PARAD</name>
<accession>A0A2P5BQ32</accession>
<protein>
    <submittedName>
        <fullName evidence="1">Uncharacterized protein</fullName>
    </submittedName>
</protein>
<comment type="caution">
    <text evidence="1">The sequence shown here is derived from an EMBL/GenBank/DDBJ whole genome shotgun (WGS) entry which is preliminary data.</text>
</comment>
<evidence type="ECO:0000313" key="1">
    <source>
        <dbReference type="EMBL" id="PON50886.1"/>
    </source>
</evidence>